<dbReference type="Proteomes" id="UP000013782">
    <property type="component" value="Unassembled WGS sequence"/>
</dbReference>
<accession>R2SDT5</accession>
<protein>
    <recommendedName>
        <fullName evidence="1">Resolvase/invertase-type recombinase catalytic domain-containing protein</fullName>
    </recommendedName>
</protein>
<dbReference type="AlphaFoldDB" id="R2SDT5"/>
<comment type="caution">
    <text evidence="2">The sequence shown here is derived from an EMBL/GenBank/DDBJ whole genome shotgun (WGS) entry which is preliminary data.</text>
</comment>
<dbReference type="SMART" id="SM00857">
    <property type="entry name" value="Resolvase"/>
    <property type="match status" value="1"/>
</dbReference>
<sequence length="223" mass="25498">MVEQREKVKELESLIKSNTVLRIGYARTSTLDQNLGLEVQLEALRDCDVVFSEQQSGSKDNREEFNKAITLAKELAKQKQQVYFTVYKMDRLGRKTSTLLRTIEELKDHGIEFVSIKESIDTSTPTGVLMYQLLGIFSEFELNNLRQRTKDGLAQAKKNGKKLGNQGLDPKLERKIIDMYTLNTIPISLIAKRLKVCESTIYNVARRNGLSRRNNAKVPLNME</sequence>
<gene>
    <name evidence="2" type="ORF">UAU_02386</name>
</gene>
<proteinExistence type="predicted"/>
<dbReference type="CDD" id="cd03768">
    <property type="entry name" value="SR_ResInv"/>
    <property type="match status" value="1"/>
</dbReference>
<dbReference type="SUPFAM" id="SSF53041">
    <property type="entry name" value="Resolvase-like"/>
    <property type="match status" value="1"/>
</dbReference>
<dbReference type="RefSeq" id="WP_010757376.1">
    <property type="nucleotide sequence ID" value="NZ_ASWD01000001.1"/>
</dbReference>
<dbReference type="InterPro" id="IPR006119">
    <property type="entry name" value="Resolv_N"/>
</dbReference>
<dbReference type="HOGENOM" id="CLU_010686_8_3_9"/>
<dbReference type="Gene3D" id="3.40.50.1390">
    <property type="entry name" value="Resolvase, N-terminal catalytic domain"/>
    <property type="match status" value="1"/>
</dbReference>
<dbReference type="InterPro" id="IPR036162">
    <property type="entry name" value="Resolvase-like_N_sf"/>
</dbReference>
<dbReference type="GO" id="GO:0003677">
    <property type="term" value="F:DNA binding"/>
    <property type="evidence" value="ECO:0007669"/>
    <property type="project" value="InterPro"/>
</dbReference>
<keyword evidence="3" id="KW-1185">Reference proteome</keyword>
<dbReference type="EMBL" id="AJAQ01000016">
    <property type="protein sequence ID" value="EOH93690.1"/>
    <property type="molecule type" value="Genomic_DNA"/>
</dbReference>
<dbReference type="eggNOG" id="COG1961">
    <property type="taxonomic scope" value="Bacteria"/>
</dbReference>
<evidence type="ECO:0000313" key="3">
    <source>
        <dbReference type="Proteomes" id="UP000013782"/>
    </source>
</evidence>
<evidence type="ECO:0000259" key="1">
    <source>
        <dbReference type="PROSITE" id="PS51736"/>
    </source>
</evidence>
<dbReference type="PATRIC" id="fig|1158607.3.peg.2364"/>
<name>R2SDT5_9ENTE</name>
<reference evidence="2 3" key="1">
    <citation type="submission" date="2013-02" db="EMBL/GenBank/DDBJ databases">
        <title>The Genome Sequence of Enterococcus pallens BAA-351.</title>
        <authorList>
            <consortium name="The Broad Institute Genome Sequencing Platform"/>
            <consortium name="The Broad Institute Genome Sequencing Center for Infectious Disease"/>
            <person name="Earl A.M."/>
            <person name="Gilmore M.S."/>
            <person name="Lebreton F."/>
            <person name="Walker B."/>
            <person name="Young S.K."/>
            <person name="Zeng Q."/>
            <person name="Gargeya S."/>
            <person name="Fitzgerald M."/>
            <person name="Haas B."/>
            <person name="Abouelleil A."/>
            <person name="Alvarado L."/>
            <person name="Arachchi H.M."/>
            <person name="Berlin A.M."/>
            <person name="Chapman S.B."/>
            <person name="Dewar J."/>
            <person name="Goldberg J."/>
            <person name="Griggs A."/>
            <person name="Gujja S."/>
            <person name="Hansen M."/>
            <person name="Howarth C."/>
            <person name="Imamovic A."/>
            <person name="Larimer J."/>
            <person name="McCowan C."/>
            <person name="Murphy C."/>
            <person name="Neiman D."/>
            <person name="Pearson M."/>
            <person name="Priest M."/>
            <person name="Roberts A."/>
            <person name="Saif S."/>
            <person name="Shea T."/>
            <person name="Sisk P."/>
            <person name="Sykes S."/>
            <person name="Wortman J."/>
            <person name="Nusbaum C."/>
            <person name="Birren B."/>
        </authorList>
    </citation>
    <scope>NUCLEOTIDE SEQUENCE [LARGE SCALE GENOMIC DNA]</scope>
    <source>
        <strain evidence="2 3">ATCC BAA-351</strain>
    </source>
</reference>
<dbReference type="PROSITE" id="PS51736">
    <property type="entry name" value="RECOMBINASES_3"/>
    <property type="match status" value="1"/>
</dbReference>
<evidence type="ECO:0000313" key="2">
    <source>
        <dbReference type="EMBL" id="EOH93690.1"/>
    </source>
</evidence>
<dbReference type="InterPro" id="IPR050639">
    <property type="entry name" value="SSR_resolvase"/>
</dbReference>
<organism evidence="2 3">
    <name type="scientific">Enterococcus pallens ATCC BAA-351</name>
    <dbReference type="NCBI Taxonomy" id="1158607"/>
    <lineage>
        <taxon>Bacteria</taxon>
        <taxon>Bacillati</taxon>
        <taxon>Bacillota</taxon>
        <taxon>Bacilli</taxon>
        <taxon>Lactobacillales</taxon>
        <taxon>Enterococcaceae</taxon>
        <taxon>Enterococcus</taxon>
    </lineage>
</organism>
<dbReference type="Gene3D" id="1.10.10.60">
    <property type="entry name" value="Homeodomain-like"/>
    <property type="match status" value="1"/>
</dbReference>
<dbReference type="OrthoDB" id="9797501at2"/>
<feature type="domain" description="Resolvase/invertase-type recombinase catalytic" evidence="1">
    <location>
        <begin position="21"/>
        <end position="160"/>
    </location>
</feature>
<dbReference type="GO" id="GO:0000150">
    <property type="term" value="F:DNA strand exchange activity"/>
    <property type="evidence" value="ECO:0007669"/>
    <property type="project" value="InterPro"/>
</dbReference>
<dbReference type="PANTHER" id="PTHR30461">
    <property type="entry name" value="DNA-INVERTASE FROM LAMBDOID PROPHAGE"/>
    <property type="match status" value="1"/>
</dbReference>
<dbReference type="STRING" id="160454.RV10_GL001364"/>
<dbReference type="Pfam" id="PF00239">
    <property type="entry name" value="Resolvase"/>
    <property type="match status" value="1"/>
</dbReference>
<dbReference type="PANTHER" id="PTHR30461:SF23">
    <property type="entry name" value="DNA RECOMBINASE-RELATED"/>
    <property type="match status" value="1"/>
</dbReference>